<dbReference type="InterPro" id="IPR012337">
    <property type="entry name" value="RNaseH-like_sf"/>
</dbReference>
<dbReference type="AlphaFoldDB" id="A0A853F0X0"/>
<dbReference type="Gene3D" id="2.60.60.30">
    <property type="entry name" value="sav2460 like domains"/>
    <property type="match status" value="1"/>
</dbReference>
<dbReference type="PROSITE" id="PS50172">
    <property type="entry name" value="BRCT"/>
    <property type="match status" value="1"/>
</dbReference>
<keyword evidence="7" id="KW-1185">Reference proteome</keyword>
<dbReference type="SMART" id="SM00292">
    <property type="entry name" value="BRCT"/>
    <property type="match status" value="1"/>
</dbReference>
<dbReference type="EMBL" id="JACBYE010000041">
    <property type="protein sequence ID" value="NYS94708.1"/>
    <property type="molecule type" value="Genomic_DNA"/>
</dbReference>
<feature type="compositionally biased region" description="Low complexity" evidence="4">
    <location>
        <begin position="328"/>
        <end position="340"/>
    </location>
</feature>
<feature type="region of interest" description="Disordered" evidence="4">
    <location>
        <begin position="420"/>
        <end position="443"/>
    </location>
</feature>
<proteinExistence type="predicted"/>
<dbReference type="Gene3D" id="3.30.420.10">
    <property type="entry name" value="Ribonuclease H-like superfamily/Ribonuclease H"/>
    <property type="match status" value="1"/>
</dbReference>
<dbReference type="InterPro" id="IPR036397">
    <property type="entry name" value="RNaseH_sf"/>
</dbReference>
<keyword evidence="3" id="KW-0269">Exonuclease</keyword>
<dbReference type="SUPFAM" id="SSF52113">
    <property type="entry name" value="BRCT domain"/>
    <property type="match status" value="1"/>
</dbReference>
<dbReference type="GO" id="GO:0005829">
    <property type="term" value="C:cytosol"/>
    <property type="evidence" value="ECO:0007669"/>
    <property type="project" value="TreeGrafter"/>
</dbReference>
<evidence type="ECO:0000256" key="4">
    <source>
        <dbReference type="SAM" id="MobiDB-lite"/>
    </source>
</evidence>
<feature type="domain" description="BRCT" evidence="5">
    <location>
        <begin position="226"/>
        <end position="305"/>
    </location>
</feature>
<dbReference type="Pfam" id="PF00533">
    <property type="entry name" value="BRCT"/>
    <property type="match status" value="1"/>
</dbReference>
<dbReference type="GO" id="GO:0003676">
    <property type="term" value="F:nucleic acid binding"/>
    <property type="evidence" value="ECO:0007669"/>
    <property type="project" value="InterPro"/>
</dbReference>
<dbReference type="PANTHER" id="PTHR30231">
    <property type="entry name" value="DNA POLYMERASE III SUBUNIT EPSILON"/>
    <property type="match status" value="1"/>
</dbReference>
<keyword evidence="2" id="KW-0378">Hydrolase</keyword>
<accession>A0A853F0X0</accession>
<sequence length="671" mass="69902">MSVSAQRGLLPASVASRYRHGYAVVDVETSGLSPNHHRVLQVAVTQVEPDGSVGRSWSSLLDPGCDPGPVHVHGLTRERLAGAPQYPEVVGALDDLVRGRVLVAHNARFDWGFLSAESHRARAPLSVAQRLCTLVLSRRLDLPLPNLTLASVAAYWGVAQLRAHDAEDDVRVLVEILRHSLVAADSLGMPLPLTACDGDAPGGGPVRPAPAPRTPCDWVWPGRWDGTSSLVQGMKVVFTGASPSGRETLVRIAGDAGLDVMNSASSRTSVVVCDEPGSGTRKLAAARAHGIPVIDERRFRDLVARVAPGTRVADRVARPAAARVRPAVAPGAAPAGTVPPASTPEPDGLLAGRRVLVVGGTHAESSEVRARVVGAGGRAAVNLTAAVTDVVALRGATSDPRWARIESMAAIDHLDPATLTATEPRSSSEPQAPTSATAREHLRTTRVGLPEVTSLGGRGAPVAVPGGLTTARGVVTPSDETEVTSATASAAPHGDSRAVEVPVLPRGGVVDLPDLEQWSLSVRRGDGPAEVDVVAFLTDDSERVLDDSGLVFFNAPSHPSGSVSVLAEIPDESLVDVDLEMLPEGVTRVVVAAATSGDVTFGDIGPLELVLRGSDGAQEVRSTLDAGTVERSMVLAVLYRRGDTWRFRAVGQGYETGLAELVGLFGVEVDG</sequence>
<comment type="caution">
    <text evidence="6">The sequence shown here is derived from an EMBL/GenBank/DDBJ whole genome shotgun (WGS) entry which is preliminary data.</text>
</comment>
<dbReference type="SUPFAM" id="SSF53098">
    <property type="entry name" value="Ribonuclease H-like"/>
    <property type="match status" value="1"/>
</dbReference>
<dbReference type="FunFam" id="3.30.420.10:FF:000045">
    <property type="entry name" value="3'-5' exonuclease DinG"/>
    <property type="match status" value="1"/>
</dbReference>
<dbReference type="InterPro" id="IPR013520">
    <property type="entry name" value="Ribonucl_H"/>
</dbReference>
<dbReference type="CDD" id="cd06127">
    <property type="entry name" value="DEDDh"/>
    <property type="match status" value="1"/>
</dbReference>
<evidence type="ECO:0000256" key="3">
    <source>
        <dbReference type="ARBA" id="ARBA00022839"/>
    </source>
</evidence>
<evidence type="ECO:0000313" key="7">
    <source>
        <dbReference type="Proteomes" id="UP000561011"/>
    </source>
</evidence>
<dbReference type="SMART" id="SM00479">
    <property type="entry name" value="EXOIII"/>
    <property type="match status" value="1"/>
</dbReference>
<dbReference type="InterPro" id="IPR003325">
    <property type="entry name" value="TerD"/>
</dbReference>
<evidence type="ECO:0000256" key="2">
    <source>
        <dbReference type="ARBA" id="ARBA00022801"/>
    </source>
</evidence>
<feature type="region of interest" description="Disordered" evidence="4">
    <location>
        <begin position="328"/>
        <end position="347"/>
    </location>
</feature>
<name>A0A853F0X0_9MICO</name>
<gene>
    <name evidence="6" type="ORF">HZZ10_14410</name>
</gene>
<dbReference type="PANTHER" id="PTHR30231:SF4">
    <property type="entry name" value="PROTEIN NEN2"/>
    <property type="match status" value="1"/>
</dbReference>
<evidence type="ECO:0000313" key="6">
    <source>
        <dbReference type="EMBL" id="NYS94708.1"/>
    </source>
</evidence>
<dbReference type="CDD" id="cd06974">
    <property type="entry name" value="TerD_like"/>
    <property type="match status" value="1"/>
</dbReference>
<evidence type="ECO:0000256" key="1">
    <source>
        <dbReference type="ARBA" id="ARBA00022722"/>
    </source>
</evidence>
<dbReference type="InterPro" id="IPR001357">
    <property type="entry name" value="BRCT_dom"/>
</dbReference>
<dbReference type="Gene3D" id="3.40.50.10190">
    <property type="entry name" value="BRCT domain"/>
    <property type="match status" value="1"/>
</dbReference>
<keyword evidence="1" id="KW-0540">Nuclease</keyword>
<dbReference type="InterPro" id="IPR036420">
    <property type="entry name" value="BRCT_dom_sf"/>
</dbReference>
<dbReference type="Pfam" id="PF00929">
    <property type="entry name" value="RNase_T"/>
    <property type="match status" value="1"/>
</dbReference>
<protein>
    <submittedName>
        <fullName evidence="6">TerD family protein</fullName>
    </submittedName>
</protein>
<feature type="compositionally biased region" description="Polar residues" evidence="4">
    <location>
        <begin position="420"/>
        <end position="437"/>
    </location>
</feature>
<dbReference type="Pfam" id="PF02342">
    <property type="entry name" value="TerD"/>
    <property type="match status" value="1"/>
</dbReference>
<organism evidence="6 7">
    <name type="scientific">Sanguibacter inulinus</name>
    <dbReference type="NCBI Taxonomy" id="60922"/>
    <lineage>
        <taxon>Bacteria</taxon>
        <taxon>Bacillati</taxon>
        <taxon>Actinomycetota</taxon>
        <taxon>Actinomycetes</taxon>
        <taxon>Micrococcales</taxon>
        <taxon>Sanguibacteraceae</taxon>
        <taxon>Sanguibacter</taxon>
    </lineage>
</organism>
<dbReference type="GO" id="GO:0008408">
    <property type="term" value="F:3'-5' exonuclease activity"/>
    <property type="evidence" value="ECO:0007669"/>
    <property type="project" value="TreeGrafter"/>
</dbReference>
<evidence type="ECO:0000259" key="5">
    <source>
        <dbReference type="PROSITE" id="PS50172"/>
    </source>
</evidence>
<reference evidence="6 7" key="1">
    <citation type="submission" date="2020-07" db="EMBL/GenBank/DDBJ databases">
        <title>MOT database genomes.</title>
        <authorList>
            <person name="Joseph S."/>
            <person name="Aduse-Opoku J."/>
            <person name="Hashim A."/>
            <person name="Wade W."/>
            <person name="Curtis M."/>
        </authorList>
    </citation>
    <scope>NUCLEOTIDE SEQUENCE [LARGE SCALE GENOMIC DNA]</scope>
    <source>
        <strain evidence="6 7">DSM 100099</strain>
    </source>
</reference>
<dbReference type="Proteomes" id="UP000561011">
    <property type="component" value="Unassembled WGS sequence"/>
</dbReference>